<evidence type="ECO:0000256" key="1">
    <source>
        <dbReference type="ARBA" id="ARBA00022723"/>
    </source>
</evidence>
<dbReference type="AlphaFoldDB" id="A0A9P5EUB0"/>
<dbReference type="Pfam" id="PF00172">
    <property type="entry name" value="Zn_clus"/>
    <property type="match status" value="1"/>
</dbReference>
<dbReference type="GO" id="GO:0006351">
    <property type="term" value="P:DNA-templated transcription"/>
    <property type="evidence" value="ECO:0007669"/>
    <property type="project" value="InterPro"/>
</dbReference>
<keyword evidence="1" id="KW-0479">Metal-binding</keyword>
<dbReference type="PANTHER" id="PTHR46910">
    <property type="entry name" value="TRANSCRIPTION FACTOR PDR1"/>
    <property type="match status" value="1"/>
</dbReference>
<dbReference type="Proteomes" id="UP000711996">
    <property type="component" value="Unassembled WGS sequence"/>
</dbReference>
<comment type="caution">
    <text evidence="5">The sequence shown here is derived from an EMBL/GenBank/DDBJ whole genome shotgun (WGS) entry which is preliminary data.</text>
</comment>
<feature type="domain" description="Zn(2)-C6 fungal-type" evidence="4">
    <location>
        <begin position="22"/>
        <end position="51"/>
    </location>
</feature>
<evidence type="ECO:0000256" key="2">
    <source>
        <dbReference type="ARBA" id="ARBA00023242"/>
    </source>
</evidence>
<dbReference type="Pfam" id="PF04082">
    <property type="entry name" value="Fungal_trans"/>
    <property type="match status" value="1"/>
</dbReference>
<dbReference type="GO" id="GO:0000981">
    <property type="term" value="F:DNA-binding transcription factor activity, RNA polymerase II-specific"/>
    <property type="evidence" value="ECO:0007669"/>
    <property type="project" value="InterPro"/>
</dbReference>
<gene>
    <name evidence="5" type="ORF">CGCSCA2_v006271</name>
</gene>
<dbReference type="CDD" id="cd00067">
    <property type="entry name" value="GAL4"/>
    <property type="match status" value="1"/>
</dbReference>
<dbReference type="InterPro" id="IPR007219">
    <property type="entry name" value="XnlR_reg_dom"/>
</dbReference>
<dbReference type="PROSITE" id="PS00463">
    <property type="entry name" value="ZN2_CY6_FUNGAL_1"/>
    <property type="match status" value="1"/>
</dbReference>
<evidence type="ECO:0000256" key="3">
    <source>
        <dbReference type="SAM" id="MobiDB-lite"/>
    </source>
</evidence>
<evidence type="ECO:0000313" key="6">
    <source>
        <dbReference type="Proteomes" id="UP000711996"/>
    </source>
</evidence>
<feature type="region of interest" description="Disordered" evidence="3">
    <location>
        <begin position="149"/>
        <end position="199"/>
    </location>
</feature>
<evidence type="ECO:0000313" key="5">
    <source>
        <dbReference type="EMBL" id="KAF4859437.1"/>
    </source>
</evidence>
<protein>
    <recommendedName>
        <fullName evidence="4">Zn(2)-C6 fungal-type domain-containing protein</fullName>
    </recommendedName>
</protein>
<dbReference type="SUPFAM" id="SSF57701">
    <property type="entry name" value="Zn2/Cys6 DNA-binding domain"/>
    <property type="match status" value="1"/>
</dbReference>
<dbReference type="InterPro" id="IPR001138">
    <property type="entry name" value="Zn2Cys6_DnaBD"/>
</dbReference>
<keyword evidence="2" id="KW-0539">Nucleus</keyword>
<dbReference type="OrthoDB" id="103819at2759"/>
<accession>A0A9P5EUB0</accession>
<dbReference type="InterPro" id="IPR036864">
    <property type="entry name" value="Zn2-C6_fun-type_DNA-bd_sf"/>
</dbReference>
<reference evidence="5" key="1">
    <citation type="submission" date="2019-06" db="EMBL/GenBank/DDBJ databases">
        <authorList>
            <person name="Gan P."/>
            <person name="Shirasu K."/>
        </authorList>
    </citation>
    <scope>NUCLEOTIDE SEQUENCE [LARGE SCALE GENOMIC DNA]</scope>
    <source>
        <strain evidence="5">CAD2</strain>
    </source>
</reference>
<dbReference type="PANTHER" id="PTHR46910:SF5">
    <property type="entry name" value="ZN(II)2CYS6 TRANSCRIPTION FACTOR (EUROFUNG)"/>
    <property type="match status" value="1"/>
</dbReference>
<dbReference type="PROSITE" id="PS50048">
    <property type="entry name" value="ZN2_CY6_FUNGAL_2"/>
    <property type="match status" value="1"/>
</dbReference>
<keyword evidence="6" id="KW-1185">Reference proteome</keyword>
<feature type="compositionally biased region" description="Low complexity" evidence="3">
    <location>
        <begin position="149"/>
        <end position="166"/>
    </location>
</feature>
<dbReference type="EMBL" id="QPMT01000017">
    <property type="protein sequence ID" value="KAF4859437.1"/>
    <property type="molecule type" value="Genomic_DNA"/>
</dbReference>
<dbReference type="SMART" id="SM00906">
    <property type="entry name" value="Fungal_trans"/>
    <property type="match status" value="1"/>
</dbReference>
<dbReference type="GO" id="GO:0003677">
    <property type="term" value="F:DNA binding"/>
    <property type="evidence" value="ECO:0007669"/>
    <property type="project" value="InterPro"/>
</dbReference>
<dbReference type="CDD" id="cd12148">
    <property type="entry name" value="fungal_TF_MHR"/>
    <property type="match status" value="1"/>
</dbReference>
<dbReference type="SMART" id="SM00066">
    <property type="entry name" value="GAL4"/>
    <property type="match status" value="1"/>
</dbReference>
<dbReference type="GO" id="GO:0008270">
    <property type="term" value="F:zinc ion binding"/>
    <property type="evidence" value="ECO:0007669"/>
    <property type="project" value="InterPro"/>
</dbReference>
<dbReference type="Gene3D" id="4.10.240.10">
    <property type="entry name" value="Zn(2)-C6 fungal-type DNA-binding domain"/>
    <property type="match status" value="1"/>
</dbReference>
<sequence length="666" mass="74204">MENRGIESDKRTRSRPAIARRSCDQCRSRKIGCDRGSPCSNCVVAKVNCTHSAVASNTSTPKQRVLISAQYEKKIDDIAKGIEGIKLILQNLDSAQIPKSAPNALTSSGAEASAPPLITRDSIATNVSSFDHSAHVIDLLKSVLEDGTVTSDVSSPETSEVVSSLTDLTRTLEDPSSGGNHRSRDRNVLKGGRNEDPQMPPVKDVLEILRWVRAREHFFRITRISRVLPTEYFAEVCRKMYFAIDDYTEIDFVLANGYLTYIFAEHLITTGLNDYREHWLMCRKNLHDAVARLPLLLPASMDAVAALTLAAYDAMENAKATVAWSLISSAASLCQTLGYHRPSTRRRARDGSFASTDMQESLFWSVYSLDKGLSLQLDRPPNIRDVDISFPFDPDSQPRSIRLARIQGKAYEQLYSPQGLSRPVLERGHDAEVLATQLREMIRDVHVDMENANNRDPDENEDPLRVLYLQCHLVCHTSLLTLILRAIPSVGSSPSGASDECVAVARLALEIHHQCMTSIRNCKSDPQIVNKYISWAILNMPFVSFSVLFLHAVRTADDADLAVLDRFARSLQPEDQASDCSTHPHRIYKLLCKAARLHIESKTGEWDGSMNQHSLESLLDIDVPDAHGLETIRHGNESSDADGSGLGNWYREQQHFLGLLNEDAFQ</sequence>
<dbReference type="InterPro" id="IPR050987">
    <property type="entry name" value="AtrR-like"/>
</dbReference>
<evidence type="ECO:0000259" key="4">
    <source>
        <dbReference type="PROSITE" id="PS50048"/>
    </source>
</evidence>
<feature type="compositionally biased region" description="Basic and acidic residues" evidence="3">
    <location>
        <begin position="185"/>
        <end position="196"/>
    </location>
</feature>
<proteinExistence type="predicted"/>
<name>A0A9P5EUB0_COLSI</name>
<organism evidence="5 6">
    <name type="scientific">Colletotrichum siamense</name>
    <name type="common">Anthracnose fungus</name>
    <dbReference type="NCBI Taxonomy" id="690259"/>
    <lineage>
        <taxon>Eukaryota</taxon>
        <taxon>Fungi</taxon>
        <taxon>Dikarya</taxon>
        <taxon>Ascomycota</taxon>
        <taxon>Pezizomycotina</taxon>
        <taxon>Sordariomycetes</taxon>
        <taxon>Hypocreomycetidae</taxon>
        <taxon>Glomerellales</taxon>
        <taxon>Glomerellaceae</taxon>
        <taxon>Colletotrichum</taxon>
        <taxon>Colletotrichum gloeosporioides species complex</taxon>
    </lineage>
</organism>